<dbReference type="STRING" id="137246.A0A401SY57"/>
<reference evidence="2 3" key="1">
    <citation type="journal article" date="2018" name="Nat. Ecol. Evol.">
        <title>Shark genomes provide insights into elasmobranch evolution and the origin of vertebrates.</title>
        <authorList>
            <person name="Hara Y"/>
            <person name="Yamaguchi K"/>
            <person name="Onimaru K"/>
            <person name="Kadota M"/>
            <person name="Koyanagi M"/>
            <person name="Keeley SD"/>
            <person name="Tatsumi K"/>
            <person name="Tanaka K"/>
            <person name="Motone F"/>
            <person name="Kageyama Y"/>
            <person name="Nozu R"/>
            <person name="Adachi N"/>
            <person name="Nishimura O"/>
            <person name="Nakagawa R"/>
            <person name="Tanegashima C"/>
            <person name="Kiyatake I"/>
            <person name="Matsumoto R"/>
            <person name="Murakumo K"/>
            <person name="Nishida K"/>
            <person name="Terakita A"/>
            <person name="Kuratani S"/>
            <person name="Sato K"/>
            <person name="Hyodo S Kuraku.S."/>
        </authorList>
    </citation>
    <scope>NUCLEOTIDE SEQUENCE [LARGE SCALE GENOMIC DNA]</scope>
</reference>
<proteinExistence type="predicted"/>
<protein>
    <submittedName>
        <fullName evidence="2">Uncharacterized protein</fullName>
    </submittedName>
</protein>
<evidence type="ECO:0000313" key="2">
    <source>
        <dbReference type="EMBL" id="GCC35331.1"/>
    </source>
</evidence>
<dbReference type="EMBL" id="BEZZ01000686">
    <property type="protein sequence ID" value="GCC35331.1"/>
    <property type="molecule type" value="Genomic_DNA"/>
</dbReference>
<feature type="region of interest" description="Disordered" evidence="1">
    <location>
        <begin position="1"/>
        <end position="96"/>
    </location>
</feature>
<feature type="compositionally biased region" description="Basic and acidic residues" evidence="1">
    <location>
        <begin position="41"/>
        <end position="52"/>
    </location>
</feature>
<evidence type="ECO:0000313" key="3">
    <source>
        <dbReference type="Proteomes" id="UP000287033"/>
    </source>
</evidence>
<keyword evidence="3" id="KW-1185">Reference proteome</keyword>
<sequence>MEELAASDTNTTNKQEPHSIQTIQTRLRKHFQKNRPFLGSKEQKGDSKKETAGRVQLKSKRRHVLDRVFSSSQPNLCCSGPNDNTGSGGQRDSRAGNKLLSEPKAATPQRQKAIFASVWSAVTHHKSSSECLKVPNRAEEVQGCSQPQAAVTVSNNCPPSVSQLRLFAAVWVFVVPLHRTGFKGPKGWKLALLGWVG</sequence>
<name>A0A401SY57_CHIPU</name>
<organism evidence="2 3">
    <name type="scientific">Chiloscyllium punctatum</name>
    <name type="common">Brownbanded bambooshark</name>
    <name type="synonym">Hemiscyllium punctatum</name>
    <dbReference type="NCBI Taxonomy" id="137246"/>
    <lineage>
        <taxon>Eukaryota</taxon>
        <taxon>Metazoa</taxon>
        <taxon>Chordata</taxon>
        <taxon>Craniata</taxon>
        <taxon>Vertebrata</taxon>
        <taxon>Chondrichthyes</taxon>
        <taxon>Elasmobranchii</taxon>
        <taxon>Galeomorphii</taxon>
        <taxon>Galeoidea</taxon>
        <taxon>Orectolobiformes</taxon>
        <taxon>Hemiscylliidae</taxon>
        <taxon>Chiloscyllium</taxon>
    </lineage>
</organism>
<dbReference type="AlphaFoldDB" id="A0A401SY57"/>
<comment type="caution">
    <text evidence="2">The sequence shown here is derived from an EMBL/GenBank/DDBJ whole genome shotgun (WGS) entry which is preliminary data.</text>
</comment>
<accession>A0A401SY57</accession>
<gene>
    <name evidence="2" type="ORF">chiPu_0013814</name>
</gene>
<feature type="compositionally biased region" description="Polar residues" evidence="1">
    <location>
        <begin position="69"/>
        <end position="85"/>
    </location>
</feature>
<dbReference type="Proteomes" id="UP000287033">
    <property type="component" value="Unassembled WGS sequence"/>
</dbReference>
<feature type="compositionally biased region" description="Polar residues" evidence="1">
    <location>
        <begin position="7"/>
        <end position="25"/>
    </location>
</feature>
<dbReference type="OrthoDB" id="9428024at2759"/>
<evidence type="ECO:0000256" key="1">
    <source>
        <dbReference type="SAM" id="MobiDB-lite"/>
    </source>
</evidence>